<keyword evidence="1" id="KW-1133">Transmembrane helix</keyword>
<evidence type="ECO:0000256" key="1">
    <source>
        <dbReference type="SAM" id="Phobius"/>
    </source>
</evidence>
<dbReference type="AlphaFoldDB" id="A0ABD5YNC6"/>
<accession>A0ABD5YNC6</accession>
<keyword evidence="1" id="KW-0472">Membrane</keyword>
<sequence length="71" mass="7631">MWNGFDFRPSGYEPPIPRRCAILHHVRPTVSNLSYRTTTTLVTIAATATIAGTTTVAVIATVVTVWTVATG</sequence>
<reference evidence="2 3" key="1">
    <citation type="journal article" date="2019" name="Int. J. Syst. Evol. Microbiol.">
        <title>The Global Catalogue of Microorganisms (GCM) 10K type strain sequencing project: providing services to taxonomists for standard genome sequencing and annotation.</title>
        <authorList>
            <consortium name="The Broad Institute Genomics Platform"/>
            <consortium name="The Broad Institute Genome Sequencing Center for Infectious Disease"/>
            <person name="Wu L."/>
            <person name="Ma J."/>
        </authorList>
    </citation>
    <scope>NUCLEOTIDE SEQUENCE [LARGE SCALE GENOMIC DNA]</scope>
    <source>
        <strain evidence="2 3">RDMS1</strain>
    </source>
</reference>
<dbReference type="EMBL" id="JBHTAX010000001">
    <property type="protein sequence ID" value="MFC7190854.1"/>
    <property type="molecule type" value="Genomic_DNA"/>
</dbReference>
<proteinExistence type="predicted"/>
<evidence type="ECO:0000313" key="3">
    <source>
        <dbReference type="Proteomes" id="UP001596417"/>
    </source>
</evidence>
<organism evidence="2 3">
    <name type="scientific">Halocatena marina</name>
    <dbReference type="NCBI Taxonomy" id="2934937"/>
    <lineage>
        <taxon>Archaea</taxon>
        <taxon>Methanobacteriati</taxon>
        <taxon>Methanobacteriota</taxon>
        <taxon>Stenosarchaea group</taxon>
        <taxon>Halobacteria</taxon>
        <taxon>Halobacteriales</taxon>
        <taxon>Natronomonadaceae</taxon>
        <taxon>Halocatena</taxon>
    </lineage>
</organism>
<keyword evidence="1" id="KW-0812">Transmembrane</keyword>
<protein>
    <submittedName>
        <fullName evidence="2">Uncharacterized protein</fullName>
    </submittedName>
</protein>
<keyword evidence="3" id="KW-1185">Reference proteome</keyword>
<comment type="caution">
    <text evidence="2">The sequence shown here is derived from an EMBL/GenBank/DDBJ whole genome shotgun (WGS) entry which is preliminary data.</text>
</comment>
<gene>
    <name evidence="2" type="ORF">ACFQL7_14130</name>
</gene>
<dbReference type="Proteomes" id="UP001596417">
    <property type="component" value="Unassembled WGS sequence"/>
</dbReference>
<name>A0ABD5YNC6_9EURY</name>
<feature type="transmembrane region" description="Helical" evidence="1">
    <location>
        <begin position="41"/>
        <end position="69"/>
    </location>
</feature>
<evidence type="ECO:0000313" key="2">
    <source>
        <dbReference type="EMBL" id="MFC7190854.1"/>
    </source>
</evidence>